<keyword evidence="1" id="KW-0072">Autophagy</keyword>
<reference evidence="3 4" key="1">
    <citation type="journal article" date="2018" name="MBio">
        <title>Comparative Genomics Reveals the Core Gene Toolbox for the Fungus-Insect Symbiosis.</title>
        <authorList>
            <person name="Wang Y."/>
            <person name="Stata M."/>
            <person name="Wang W."/>
            <person name="Stajich J.E."/>
            <person name="White M.M."/>
            <person name="Moncalvo J.M."/>
        </authorList>
    </citation>
    <scope>NUCLEOTIDE SEQUENCE [LARGE SCALE GENOMIC DNA]</scope>
    <source>
        <strain evidence="3 4">AUS-77-4</strain>
    </source>
</reference>
<proteinExistence type="predicted"/>
<comment type="caution">
    <text evidence="3">The sequence shown here is derived from an EMBL/GenBank/DDBJ whole genome shotgun (WGS) entry which is preliminary data.</text>
</comment>
<protein>
    <recommendedName>
        <fullName evidence="2">FPL domain-containing protein</fullName>
    </recommendedName>
</protein>
<dbReference type="Proteomes" id="UP000245699">
    <property type="component" value="Unassembled WGS sequence"/>
</dbReference>
<sequence length="303" mass="34887">MAPKTQSSIANPTWSNSPPRLYLETSLRLLIKLQPQKESPLIEIIRKLAELVVLFDIRYPTLLNMVIELCIFDHLLIILKNPKTSTAIIIQIFQTLGIIIEGVTNSQIVYFLIETGYFNHVLSVPILINSDDELAAYYSTFLKSLSFKINQNTADYFISADCKTFPLFSAISSFFDSKDRMAQVALKSIILNMVKVKNQKIQTYITNVPNSESYFIFLMRQIREKHDDLVRTIADTKIIKSSKRALIIDIIEDHIEMLTFINDLLNLNDEVINQKLTEVFKERLIKYSYYHFITTGNTLTASK</sequence>
<dbReference type="GO" id="GO:0005770">
    <property type="term" value="C:late endosome"/>
    <property type="evidence" value="ECO:0007669"/>
    <property type="project" value="TreeGrafter"/>
</dbReference>
<dbReference type="PANTHER" id="PTHR21481:SF0">
    <property type="entry name" value="PROTEIN CLEC16A"/>
    <property type="match status" value="1"/>
</dbReference>
<dbReference type="GO" id="GO:0007034">
    <property type="term" value="P:vacuolar transport"/>
    <property type="evidence" value="ECO:0007669"/>
    <property type="project" value="TreeGrafter"/>
</dbReference>
<accession>A0A2T9Z239</accession>
<evidence type="ECO:0000313" key="3">
    <source>
        <dbReference type="EMBL" id="PVU98652.1"/>
    </source>
</evidence>
<dbReference type="GO" id="GO:0005794">
    <property type="term" value="C:Golgi apparatus"/>
    <property type="evidence" value="ECO:0007669"/>
    <property type="project" value="TreeGrafter"/>
</dbReference>
<dbReference type="InterPro" id="IPR039272">
    <property type="entry name" value="CLEC16A/TT9"/>
</dbReference>
<feature type="domain" description="FPL" evidence="2">
    <location>
        <begin position="45"/>
        <end position="193"/>
    </location>
</feature>
<dbReference type="AlphaFoldDB" id="A0A2T9Z239"/>
<dbReference type="STRING" id="61424.A0A2T9Z239"/>
<evidence type="ECO:0000313" key="4">
    <source>
        <dbReference type="Proteomes" id="UP000245699"/>
    </source>
</evidence>
<evidence type="ECO:0000259" key="2">
    <source>
        <dbReference type="Pfam" id="PF09758"/>
    </source>
</evidence>
<dbReference type="GO" id="GO:0016197">
    <property type="term" value="P:endosomal transport"/>
    <property type="evidence" value="ECO:0007669"/>
    <property type="project" value="TreeGrafter"/>
</dbReference>
<gene>
    <name evidence="3" type="ORF">BB559_001385</name>
</gene>
<dbReference type="PANTHER" id="PTHR21481">
    <property type="entry name" value="PROTEIN CLEC16A"/>
    <property type="match status" value="1"/>
</dbReference>
<organism evidence="3 4">
    <name type="scientific">Furculomyces boomerangus</name>
    <dbReference type="NCBI Taxonomy" id="61424"/>
    <lineage>
        <taxon>Eukaryota</taxon>
        <taxon>Fungi</taxon>
        <taxon>Fungi incertae sedis</taxon>
        <taxon>Zoopagomycota</taxon>
        <taxon>Kickxellomycotina</taxon>
        <taxon>Harpellomycetes</taxon>
        <taxon>Harpellales</taxon>
        <taxon>Harpellaceae</taxon>
        <taxon>Furculomyces</taxon>
    </lineage>
</organism>
<feature type="non-terminal residue" evidence="3">
    <location>
        <position position="303"/>
    </location>
</feature>
<dbReference type="OrthoDB" id="294052at2759"/>
<dbReference type="Pfam" id="PF09758">
    <property type="entry name" value="FPL"/>
    <property type="match status" value="1"/>
</dbReference>
<dbReference type="GO" id="GO:0006914">
    <property type="term" value="P:autophagy"/>
    <property type="evidence" value="ECO:0007669"/>
    <property type="project" value="UniProtKB-KW"/>
</dbReference>
<evidence type="ECO:0000256" key="1">
    <source>
        <dbReference type="ARBA" id="ARBA00023006"/>
    </source>
</evidence>
<keyword evidence="4" id="KW-1185">Reference proteome</keyword>
<dbReference type="InterPro" id="IPR019155">
    <property type="entry name" value="CLEC16A/TT9_N"/>
</dbReference>
<name>A0A2T9Z239_9FUNG</name>
<dbReference type="EMBL" id="MBFT01000071">
    <property type="protein sequence ID" value="PVU98652.1"/>
    <property type="molecule type" value="Genomic_DNA"/>
</dbReference>
<dbReference type="GO" id="GO:1901096">
    <property type="term" value="P:regulation of autophagosome maturation"/>
    <property type="evidence" value="ECO:0007669"/>
    <property type="project" value="TreeGrafter"/>
</dbReference>